<dbReference type="OrthoDB" id="66620at2759"/>
<dbReference type="GO" id="GO:0016020">
    <property type="term" value="C:membrane"/>
    <property type="evidence" value="ECO:0007669"/>
    <property type="project" value="UniProtKB-SubCell"/>
</dbReference>
<evidence type="ECO:0000256" key="4">
    <source>
        <dbReference type="ARBA" id="ARBA00022989"/>
    </source>
</evidence>
<dbReference type="GO" id="GO:0140359">
    <property type="term" value="F:ABC-type transporter activity"/>
    <property type="evidence" value="ECO:0007669"/>
    <property type="project" value="InterPro"/>
</dbReference>
<evidence type="ECO:0000256" key="5">
    <source>
        <dbReference type="ARBA" id="ARBA00023136"/>
    </source>
</evidence>
<dbReference type="Proteomes" id="UP001165121">
    <property type="component" value="Unassembled WGS sequence"/>
</dbReference>
<evidence type="ECO:0000256" key="6">
    <source>
        <dbReference type="SAM" id="SignalP"/>
    </source>
</evidence>
<protein>
    <submittedName>
        <fullName evidence="8">Unnamed protein product</fullName>
    </submittedName>
</protein>
<dbReference type="AlphaFoldDB" id="A0A9W6XX53"/>
<keyword evidence="6" id="KW-0732">Signal</keyword>
<keyword evidence="4" id="KW-1133">Transmembrane helix</keyword>
<sequence>MVSLLISVLFSGYVVTRTQLPDWFIWIYWIDPISWGLRSLAVSQFRHEEFDRCVVTEGGTNYCTKYAMDMGEYYLSFYDLQSERSWIVYGVIFNFVTSSCSSHTVHWKRIETLTNLTVPKKTTTTEYVEWRHPKPFEKASWNVLGRS</sequence>
<accession>A0A9W6XX53</accession>
<comment type="caution">
    <text evidence="8">The sequence shown here is derived from an EMBL/GenBank/DDBJ whole genome shotgun (WGS) entry which is preliminary data.</text>
</comment>
<dbReference type="EMBL" id="BSXT01002147">
    <property type="protein sequence ID" value="GMF47376.1"/>
    <property type="molecule type" value="Genomic_DNA"/>
</dbReference>
<evidence type="ECO:0000256" key="2">
    <source>
        <dbReference type="ARBA" id="ARBA00022448"/>
    </source>
</evidence>
<reference evidence="8" key="1">
    <citation type="submission" date="2023-04" db="EMBL/GenBank/DDBJ databases">
        <title>Phytophthora fragariaefolia NBRC 109709.</title>
        <authorList>
            <person name="Ichikawa N."/>
            <person name="Sato H."/>
            <person name="Tonouchi N."/>
        </authorList>
    </citation>
    <scope>NUCLEOTIDE SEQUENCE</scope>
    <source>
        <strain evidence="8">NBRC 109709</strain>
    </source>
</reference>
<feature type="domain" description="ABC-2 type transporter transmembrane" evidence="7">
    <location>
        <begin position="2"/>
        <end position="45"/>
    </location>
</feature>
<dbReference type="InterPro" id="IPR013525">
    <property type="entry name" value="ABC2_TM"/>
</dbReference>
<feature type="signal peptide" evidence="6">
    <location>
        <begin position="1"/>
        <end position="18"/>
    </location>
</feature>
<name>A0A9W6XX53_9STRA</name>
<evidence type="ECO:0000313" key="9">
    <source>
        <dbReference type="Proteomes" id="UP001165121"/>
    </source>
</evidence>
<organism evidence="8 9">
    <name type="scientific">Phytophthora fragariaefolia</name>
    <dbReference type="NCBI Taxonomy" id="1490495"/>
    <lineage>
        <taxon>Eukaryota</taxon>
        <taxon>Sar</taxon>
        <taxon>Stramenopiles</taxon>
        <taxon>Oomycota</taxon>
        <taxon>Peronosporomycetes</taxon>
        <taxon>Peronosporales</taxon>
        <taxon>Peronosporaceae</taxon>
        <taxon>Phytophthora</taxon>
    </lineage>
</organism>
<evidence type="ECO:0000313" key="8">
    <source>
        <dbReference type="EMBL" id="GMF47376.1"/>
    </source>
</evidence>
<evidence type="ECO:0000259" key="7">
    <source>
        <dbReference type="Pfam" id="PF01061"/>
    </source>
</evidence>
<keyword evidence="3" id="KW-0812">Transmembrane</keyword>
<proteinExistence type="predicted"/>
<keyword evidence="2" id="KW-0813">Transport</keyword>
<gene>
    <name evidence="8" type="ORF">Pfra01_001785300</name>
</gene>
<comment type="subcellular location">
    <subcellularLocation>
        <location evidence="1">Membrane</location>
        <topology evidence="1">Multi-pass membrane protein</topology>
    </subcellularLocation>
</comment>
<keyword evidence="9" id="KW-1185">Reference proteome</keyword>
<dbReference type="Pfam" id="PF01061">
    <property type="entry name" value="ABC2_membrane"/>
    <property type="match status" value="1"/>
</dbReference>
<keyword evidence="5" id="KW-0472">Membrane</keyword>
<evidence type="ECO:0000256" key="3">
    <source>
        <dbReference type="ARBA" id="ARBA00022692"/>
    </source>
</evidence>
<dbReference type="PANTHER" id="PTHR19241">
    <property type="entry name" value="ATP-BINDING CASSETTE TRANSPORTER"/>
    <property type="match status" value="1"/>
</dbReference>
<feature type="chain" id="PRO_5040857755" evidence="6">
    <location>
        <begin position="19"/>
        <end position="147"/>
    </location>
</feature>
<evidence type="ECO:0000256" key="1">
    <source>
        <dbReference type="ARBA" id="ARBA00004141"/>
    </source>
</evidence>